<proteinExistence type="predicted"/>
<gene>
    <name evidence="1" type="ORF">IAG44_01245</name>
</gene>
<keyword evidence="2" id="KW-1185">Reference proteome</keyword>
<reference evidence="1 2" key="1">
    <citation type="submission" date="2020-08" db="EMBL/GenBank/DDBJ databases">
        <title>A novel species.</title>
        <authorList>
            <person name="Gao J."/>
        </authorList>
    </citation>
    <scope>NUCLEOTIDE SEQUENCE [LARGE SCALE GENOMIC DNA]</scope>
    <source>
        <strain evidence="1 2">CRXT-G-22</strain>
    </source>
</reference>
<evidence type="ECO:0000313" key="2">
    <source>
        <dbReference type="Proteomes" id="UP000516052"/>
    </source>
</evidence>
<dbReference type="RefSeq" id="WP_187745268.1">
    <property type="nucleotide sequence ID" value="NZ_CP060828.1"/>
</dbReference>
<name>A0A7H0I610_9ACTN</name>
<dbReference type="Proteomes" id="UP000516052">
    <property type="component" value="Chromosome"/>
</dbReference>
<protein>
    <submittedName>
        <fullName evidence="1">Uncharacterized protein</fullName>
    </submittedName>
</protein>
<sequence length="48" mass="5329">MRKADMGIHRHRCEGHVYTDPDPQGYDGRAAEVTSAVALDFLARLDAD</sequence>
<accession>A0A7H0I610</accession>
<organism evidence="1 2">
    <name type="scientific">Streptomyces roseirectus</name>
    <dbReference type="NCBI Taxonomy" id="2768066"/>
    <lineage>
        <taxon>Bacteria</taxon>
        <taxon>Bacillati</taxon>
        <taxon>Actinomycetota</taxon>
        <taxon>Actinomycetes</taxon>
        <taxon>Kitasatosporales</taxon>
        <taxon>Streptomycetaceae</taxon>
        <taxon>Streptomyces</taxon>
    </lineage>
</organism>
<dbReference type="EMBL" id="CP060828">
    <property type="protein sequence ID" value="QNP68226.1"/>
    <property type="molecule type" value="Genomic_DNA"/>
</dbReference>
<evidence type="ECO:0000313" key="1">
    <source>
        <dbReference type="EMBL" id="QNP68226.1"/>
    </source>
</evidence>
<dbReference type="KEGG" id="sroi:IAG44_01245"/>
<dbReference type="AlphaFoldDB" id="A0A7H0I610"/>